<comment type="caution">
    <text evidence="2">The sequence shown here is derived from an EMBL/GenBank/DDBJ whole genome shotgun (WGS) entry which is preliminary data.</text>
</comment>
<evidence type="ECO:0000256" key="1">
    <source>
        <dbReference type="SAM" id="Phobius"/>
    </source>
</evidence>
<gene>
    <name evidence="2" type="ORF">F8153_12345</name>
</gene>
<dbReference type="GO" id="GO:0016740">
    <property type="term" value="F:transferase activity"/>
    <property type="evidence" value="ECO:0007669"/>
    <property type="project" value="UniProtKB-KW"/>
</dbReference>
<dbReference type="RefSeq" id="WP_151866660.1">
    <property type="nucleotide sequence ID" value="NZ_WBZB01000043.1"/>
</dbReference>
<organism evidence="2 3">
    <name type="scientific">Alkaliphilus serpentinus</name>
    <dbReference type="NCBI Taxonomy" id="1482731"/>
    <lineage>
        <taxon>Bacteria</taxon>
        <taxon>Bacillati</taxon>
        <taxon>Bacillota</taxon>
        <taxon>Clostridia</taxon>
        <taxon>Peptostreptococcales</taxon>
        <taxon>Natronincolaceae</taxon>
        <taxon>Alkaliphilus</taxon>
    </lineage>
</organism>
<feature type="transmembrane region" description="Helical" evidence="1">
    <location>
        <begin position="39"/>
        <end position="63"/>
    </location>
</feature>
<dbReference type="Proteomes" id="UP000465601">
    <property type="component" value="Unassembled WGS sequence"/>
</dbReference>
<keyword evidence="3" id="KW-1185">Reference proteome</keyword>
<feature type="transmembrane region" description="Helical" evidence="1">
    <location>
        <begin position="69"/>
        <end position="90"/>
    </location>
</feature>
<dbReference type="AlphaFoldDB" id="A0A833M6G7"/>
<proteinExistence type="predicted"/>
<dbReference type="EMBL" id="WBZB01000043">
    <property type="protein sequence ID" value="KAB3527378.1"/>
    <property type="molecule type" value="Genomic_DNA"/>
</dbReference>
<keyword evidence="1" id="KW-1133">Transmembrane helix</keyword>
<name>A0A833M6G7_9FIRM</name>
<evidence type="ECO:0000313" key="2">
    <source>
        <dbReference type="EMBL" id="KAB3527378.1"/>
    </source>
</evidence>
<reference evidence="2 3" key="1">
    <citation type="submission" date="2019-10" db="EMBL/GenBank/DDBJ databases">
        <title>Alkaliphilus serpentinus sp. nov. and Alkaliphilus pronyensis sp. nov., two novel anaerobic alkaliphilic species isolated from the serpentinized-hosted hydrothermal field of the Prony Bay (New Caledonia).</title>
        <authorList>
            <person name="Postec A."/>
        </authorList>
    </citation>
    <scope>NUCLEOTIDE SEQUENCE [LARGE SCALE GENOMIC DNA]</scope>
    <source>
        <strain evidence="2 3">LacT</strain>
    </source>
</reference>
<dbReference type="OrthoDB" id="2679245at2"/>
<feature type="transmembrane region" description="Helical" evidence="1">
    <location>
        <begin position="6"/>
        <end position="27"/>
    </location>
</feature>
<evidence type="ECO:0000313" key="3">
    <source>
        <dbReference type="Proteomes" id="UP000465601"/>
    </source>
</evidence>
<feature type="transmembrane region" description="Helical" evidence="1">
    <location>
        <begin position="167"/>
        <end position="197"/>
    </location>
</feature>
<protein>
    <submittedName>
        <fullName evidence="2">Glycosyltransferase</fullName>
    </submittedName>
</protein>
<keyword evidence="1" id="KW-0472">Membrane</keyword>
<keyword evidence="1" id="KW-0812">Transmembrane</keyword>
<feature type="transmembrane region" description="Helical" evidence="1">
    <location>
        <begin position="217"/>
        <end position="245"/>
    </location>
</feature>
<keyword evidence="2" id="KW-0808">Transferase</keyword>
<sequence length="272" mass="29623">MTLYILIITSCITCLLFVPLVEDLLTGGNVLKENYKGKLIPAGMGIIIIPVLLINTILMMIIQPNTKEGLLIFLVGSFVMGFSGIIDDIVGNHSSRGLKGHLNSLLKGKLTTGGLKAITGVLIAIIIGLFNNLSLLDMMVNTIIITLMTNLLNLFDLRPGRCLKVFLLISTITIPFGLNQTSRSVIFILVGFSIIYIRDDLKARSMLGDVGSNILGINLGIAFALSFSFYMKLFISTVLIALHLISEKTSFSKIINGNNTLNYLDELGRDKG</sequence>
<feature type="transmembrane region" description="Helical" evidence="1">
    <location>
        <begin position="136"/>
        <end position="155"/>
    </location>
</feature>
<accession>A0A833M6G7</accession>
<feature type="transmembrane region" description="Helical" evidence="1">
    <location>
        <begin position="110"/>
        <end position="130"/>
    </location>
</feature>